<dbReference type="EMBL" id="BLAU01000001">
    <property type="protein sequence ID" value="GET22563.1"/>
    <property type="molecule type" value="Genomic_DNA"/>
</dbReference>
<dbReference type="NCBIfam" id="TIGR00444">
    <property type="entry name" value="mazG"/>
    <property type="match status" value="1"/>
</dbReference>
<dbReference type="EC" id="3.6.1.8" evidence="3"/>
<evidence type="ECO:0000313" key="7">
    <source>
        <dbReference type="EMBL" id="PSK81966.1"/>
    </source>
</evidence>
<dbReference type="FunFam" id="1.10.287.1080:FF:000001">
    <property type="entry name" value="Nucleoside triphosphate pyrophosphohydrolase"/>
    <property type="match status" value="1"/>
</dbReference>
<dbReference type="Proteomes" id="UP000240621">
    <property type="component" value="Unassembled WGS sequence"/>
</dbReference>
<dbReference type="EMBL" id="PYGC01000007">
    <property type="protein sequence ID" value="PSK81966.1"/>
    <property type="molecule type" value="Genomic_DNA"/>
</dbReference>
<dbReference type="InterPro" id="IPR011551">
    <property type="entry name" value="NTP_PyrPHydrolase_MazG"/>
</dbReference>
<proteinExistence type="inferred from homology"/>
<sequence>MAKKEQLEAFGKLLDIMDELRVKCPWDRKQTLESLRKLTIEETYELGDAIIERDMAEIKKELGDILLHIVFYAKIGDEMEAFDIEDVINSLNEKLIYRHPHVFGDVSVADASEVEENWEALKLKEKGRKKKVLEGVPASLPALIKANRIQEKVRGVGFDWEEREQVWDKVKEELSEVEHEMRANDQAKLEQEFGDLLFSLVNAARLYDIDPETALERTNRKFIRRFNYLEEKTLGNGRSLHDMSLEEMDHYWEEAKKLDKK</sequence>
<dbReference type="CDD" id="cd11529">
    <property type="entry name" value="NTP-PPase_MazG_Cterm"/>
    <property type="match status" value="1"/>
</dbReference>
<evidence type="ECO:0000313" key="9">
    <source>
        <dbReference type="Proteomes" id="UP000396862"/>
    </source>
</evidence>
<dbReference type="Proteomes" id="UP000396862">
    <property type="component" value="Unassembled WGS sequence"/>
</dbReference>
<dbReference type="Gene3D" id="1.10.287.1080">
    <property type="entry name" value="MazG-like"/>
    <property type="match status" value="2"/>
</dbReference>
<comment type="caution">
    <text evidence="7">The sequence shown here is derived from an EMBL/GenBank/DDBJ whole genome shotgun (WGS) entry which is preliminary data.</text>
</comment>
<dbReference type="GO" id="GO:0006950">
    <property type="term" value="P:response to stress"/>
    <property type="evidence" value="ECO:0007669"/>
    <property type="project" value="UniProtKB-ARBA"/>
</dbReference>
<dbReference type="InterPro" id="IPR048015">
    <property type="entry name" value="NTP-PPase_MazG-like_N"/>
</dbReference>
<dbReference type="CDD" id="cd11528">
    <property type="entry name" value="NTP-PPase_MazG_Nterm"/>
    <property type="match status" value="1"/>
</dbReference>
<dbReference type="FunFam" id="1.10.287.1080:FF:000003">
    <property type="entry name" value="Nucleoside triphosphate pyrophosphohydrolase"/>
    <property type="match status" value="1"/>
</dbReference>
<comment type="similarity">
    <text evidence="2">Belongs to the nucleoside triphosphate pyrophosphohydrolase family.</text>
</comment>
<name>A0A2P8CAH9_9BACT</name>
<dbReference type="GO" id="GO:0006203">
    <property type="term" value="P:dGTP catabolic process"/>
    <property type="evidence" value="ECO:0007669"/>
    <property type="project" value="TreeGrafter"/>
</dbReference>
<keyword evidence="9" id="KW-1185">Reference proteome</keyword>
<dbReference type="NCBIfam" id="NF007113">
    <property type="entry name" value="PRK09562.1"/>
    <property type="match status" value="1"/>
</dbReference>
<dbReference type="SUPFAM" id="SSF101386">
    <property type="entry name" value="all-alpha NTP pyrophosphatases"/>
    <property type="match status" value="2"/>
</dbReference>
<evidence type="ECO:0000313" key="8">
    <source>
        <dbReference type="Proteomes" id="UP000240621"/>
    </source>
</evidence>
<dbReference type="GO" id="GO:0047693">
    <property type="term" value="F:ATP diphosphatase activity"/>
    <property type="evidence" value="ECO:0007669"/>
    <property type="project" value="UniProtKB-EC"/>
</dbReference>
<accession>A0A2P8CAH9</accession>
<evidence type="ECO:0000313" key="6">
    <source>
        <dbReference type="EMBL" id="GET22563.1"/>
    </source>
</evidence>
<gene>
    <name evidence="7" type="ORF">CLV93_10776</name>
    <name evidence="6" type="ORF">JCM18694_28090</name>
</gene>
<dbReference type="PANTHER" id="PTHR30522:SF0">
    <property type="entry name" value="NUCLEOSIDE TRIPHOSPHATE PYROPHOSPHOHYDROLASE"/>
    <property type="match status" value="1"/>
</dbReference>
<feature type="domain" description="NTP pyrophosphohydrolase MazG-like" evidence="5">
    <location>
        <begin position="30"/>
        <end position="103"/>
    </location>
</feature>
<evidence type="ECO:0000256" key="4">
    <source>
        <dbReference type="ARBA" id="ARBA00074799"/>
    </source>
</evidence>
<dbReference type="AlphaFoldDB" id="A0A2P8CAH9"/>
<dbReference type="GO" id="GO:0046076">
    <property type="term" value="P:dTTP catabolic process"/>
    <property type="evidence" value="ECO:0007669"/>
    <property type="project" value="TreeGrafter"/>
</dbReference>
<keyword evidence="7" id="KW-0378">Hydrolase</keyword>
<dbReference type="GO" id="GO:0046047">
    <property type="term" value="P:TTP catabolic process"/>
    <property type="evidence" value="ECO:0007669"/>
    <property type="project" value="TreeGrafter"/>
</dbReference>
<protein>
    <recommendedName>
        <fullName evidence="4">Nucleoside triphosphate pyrophosphohydrolase</fullName>
        <ecNumber evidence="3">3.6.1.8</ecNumber>
    </recommendedName>
</protein>
<dbReference type="InterPro" id="IPR048011">
    <property type="entry name" value="NTP-PPase_MazG-like_C"/>
</dbReference>
<dbReference type="GO" id="GO:0046052">
    <property type="term" value="P:UTP catabolic process"/>
    <property type="evidence" value="ECO:0007669"/>
    <property type="project" value="TreeGrafter"/>
</dbReference>
<dbReference type="InterPro" id="IPR004518">
    <property type="entry name" value="MazG-like_dom"/>
</dbReference>
<organism evidence="7 8">
    <name type="scientific">Prolixibacter denitrificans</name>
    <dbReference type="NCBI Taxonomy" id="1541063"/>
    <lineage>
        <taxon>Bacteria</taxon>
        <taxon>Pseudomonadati</taxon>
        <taxon>Bacteroidota</taxon>
        <taxon>Bacteroidia</taxon>
        <taxon>Marinilabiliales</taxon>
        <taxon>Prolixibacteraceae</taxon>
        <taxon>Prolixibacter</taxon>
    </lineage>
</organism>
<evidence type="ECO:0000259" key="5">
    <source>
        <dbReference type="Pfam" id="PF03819"/>
    </source>
</evidence>
<reference evidence="6 9" key="2">
    <citation type="submission" date="2019-10" db="EMBL/GenBank/DDBJ databases">
        <title>Prolixibacter strains distinguished by the presence of nitrate reductase genes were adept at nitrate-dependent anaerobic corrosion of metallic iron and carbon steel.</title>
        <authorList>
            <person name="Iino T."/>
            <person name="Shono N."/>
            <person name="Ito K."/>
            <person name="Nakamura R."/>
            <person name="Sueoka K."/>
            <person name="Harayama S."/>
            <person name="Ohkuma M."/>
        </authorList>
    </citation>
    <scope>NUCLEOTIDE SEQUENCE [LARGE SCALE GENOMIC DNA]</scope>
    <source>
        <strain evidence="6 9">MIC1-1</strain>
    </source>
</reference>
<evidence type="ECO:0000256" key="2">
    <source>
        <dbReference type="ARBA" id="ARBA00061115"/>
    </source>
</evidence>
<reference evidence="7 8" key="1">
    <citation type="submission" date="2018-03" db="EMBL/GenBank/DDBJ databases">
        <title>Genomic Encyclopedia of Archaeal and Bacterial Type Strains, Phase II (KMG-II): from individual species to whole genera.</title>
        <authorList>
            <person name="Goeker M."/>
        </authorList>
    </citation>
    <scope>NUCLEOTIDE SEQUENCE [LARGE SCALE GENOMIC DNA]</scope>
    <source>
        <strain evidence="7 8">DSM 27267</strain>
    </source>
</reference>
<evidence type="ECO:0000256" key="1">
    <source>
        <dbReference type="ARBA" id="ARBA00052141"/>
    </source>
</evidence>
<evidence type="ECO:0000256" key="3">
    <source>
        <dbReference type="ARBA" id="ARBA00066372"/>
    </source>
</evidence>
<dbReference type="GO" id="GO:0046081">
    <property type="term" value="P:dUTP catabolic process"/>
    <property type="evidence" value="ECO:0007669"/>
    <property type="project" value="TreeGrafter"/>
</dbReference>
<dbReference type="Pfam" id="PF03819">
    <property type="entry name" value="MazG"/>
    <property type="match status" value="2"/>
</dbReference>
<dbReference type="PANTHER" id="PTHR30522">
    <property type="entry name" value="NUCLEOSIDE TRIPHOSPHATE PYROPHOSPHOHYDROLASE"/>
    <property type="match status" value="1"/>
</dbReference>
<dbReference type="OrthoDB" id="9808939at2"/>
<dbReference type="GO" id="GO:0046061">
    <property type="term" value="P:dATP catabolic process"/>
    <property type="evidence" value="ECO:0007669"/>
    <property type="project" value="TreeGrafter"/>
</dbReference>
<dbReference type="RefSeq" id="WP_106542772.1">
    <property type="nucleotide sequence ID" value="NZ_BLAU01000001.1"/>
</dbReference>
<feature type="domain" description="NTP pyrophosphohydrolase MazG-like" evidence="5">
    <location>
        <begin position="167"/>
        <end position="226"/>
    </location>
</feature>
<comment type="catalytic activity">
    <reaction evidence="1">
        <text>ATP + H2O = AMP + diphosphate + H(+)</text>
        <dbReference type="Rhea" id="RHEA:14245"/>
        <dbReference type="ChEBI" id="CHEBI:15377"/>
        <dbReference type="ChEBI" id="CHEBI:15378"/>
        <dbReference type="ChEBI" id="CHEBI:30616"/>
        <dbReference type="ChEBI" id="CHEBI:33019"/>
        <dbReference type="ChEBI" id="CHEBI:456215"/>
        <dbReference type="EC" id="3.6.1.8"/>
    </reaction>
</comment>